<organism evidence="6 7">
    <name type="scientific">Nitrospirillum amazonense</name>
    <dbReference type="NCBI Taxonomy" id="28077"/>
    <lineage>
        <taxon>Bacteria</taxon>
        <taxon>Pseudomonadati</taxon>
        <taxon>Pseudomonadota</taxon>
        <taxon>Alphaproteobacteria</taxon>
        <taxon>Rhodospirillales</taxon>
        <taxon>Azospirillaceae</taxon>
        <taxon>Nitrospirillum</taxon>
    </lineage>
</organism>
<name>A0A560IZK1_9PROT</name>
<dbReference type="GO" id="GO:0003677">
    <property type="term" value="F:DNA binding"/>
    <property type="evidence" value="ECO:0007669"/>
    <property type="project" value="UniProtKB-KW"/>
</dbReference>
<evidence type="ECO:0000259" key="5">
    <source>
        <dbReference type="PROSITE" id="PS50931"/>
    </source>
</evidence>
<evidence type="ECO:0000256" key="1">
    <source>
        <dbReference type="ARBA" id="ARBA00009437"/>
    </source>
</evidence>
<dbReference type="InterPro" id="IPR005119">
    <property type="entry name" value="LysR_subst-bd"/>
</dbReference>
<dbReference type="EMBL" id="VITT01000001">
    <property type="protein sequence ID" value="TWB64336.1"/>
    <property type="molecule type" value="Genomic_DNA"/>
</dbReference>
<evidence type="ECO:0000256" key="4">
    <source>
        <dbReference type="ARBA" id="ARBA00023163"/>
    </source>
</evidence>
<dbReference type="SUPFAM" id="SSF53850">
    <property type="entry name" value="Periplasmic binding protein-like II"/>
    <property type="match status" value="1"/>
</dbReference>
<evidence type="ECO:0000313" key="6">
    <source>
        <dbReference type="EMBL" id="TWB64336.1"/>
    </source>
</evidence>
<dbReference type="InterPro" id="IPR050389">
    <property type="entry name" value="LysR-type_TF"/>
</dbReference>
<evidence type="ECO:0000256" key="2">
    <source>
        <dbReference type="ARBA" id="ARBA00023015"/>
    </source>
</evidence>
<feature type="domain" description="HTH lysR-type" evidence="5">
    <location>
        <begin position="6"/>
        <end position="63"/>
    </location>
</feature>
<dbReference type="InterPro" id="IPR000847">
    <property type="entry name" value="LysR_HTH_N"/>
</dbReference>
<evidence type="ECO:0000313" key="7">
    <source>
        <dbReference type="Proteomes" id="UP000318050"/>
    </source>
</evidence>
<dbReference type="AlphaFoldDB" id="A0A560IZK1"/>
<dbReference type="Gene3D" id="1.10.10.10">
    <property type="entry name" value="Winged helix-like DNA-binding domain superfamily/Winged helix DNA-binding domain"/>
    <property type="match status" value="1"/>
</dbReference>
<dbReference type="PANTHER" id="PTHR30118">
    <property type="entry name" value="HTH-TYPE TRANSCRIPTIONAL REGULATOR LEUO-RELATED"/>
    <property type="match status" value="1"/>
</dbReference>
<dbReference type="Gene3D" id="3.40.190.10">
    <property type="entry name" value="Periplasmic binding protein-like II"/>
    <property type="match status" value="2"/>
</dbReference>
<accession>A0A560IZK1</accession>
<dbReference type="InterPro" id="IPR036388">
    <property type="entry name" value="WH-like_DNA-bd_sf"/>
</dbReference>
<evidence type="ECO:0000256" key="3">
    <source>
        <dbReference type="ARBA" id="ARBA00023125"/>
    </source>
</evidence>
<gene>
    <name evidence="6" type="ORF">FBZ92_101231</name>
</gene>
<keyword evidence="4" id="KW-0804">Transcription</keyword>
<dbReference type="OrthoDB" id="9774011at2"/>
<protein>
    <submittedName>
        <fullName evidence="6">DNA-binding transcriptional LysR family regulator</fullName>
    </submittedName>
</protein>
<dbReference type="PROSITE" id="PS50931">
    <property type="entry name" value="HTH_LYSR"/>
    <property type="match status" value="1"/>
</dbReference>
<comment type="similarity">
    <text evidence="1">Belongs to the LysR transcriptional regulatory family.</text>
</comment>
<reference evidence="6 7" key="1">
    <citation type="submission" date="2019-06" db="EMBL/GenBank/DDBJ databases">
        <title>Genomic Encyclopedia of Type Strains, Phase IV (KMG-V): Genome sequencing to study the core and pangenomes of soil and plant-associated prokaryotes.</title>
        <authorList>
            <person name="Whitman W."/>
        </authorList>
    </citation>
    <scope>NUCLEOTIDE SEQUENCE [LARGE SCALE GENOMIC DNA]</scope>
    <source>
        <strain evidence="6 7">BR 11140</strain>
    </source>
</reference>
<dbReference type="Pfam" id="PF03466">
    <property type="entry name" value="LysR_substrate"/>
    <property type="match status" value="1"/>
</dbReference>
<dbReference type="Pfam" id="PF00126">
    <property type="entry name" value="HTH_1"/>
    <property type="match status" value="1"/>
</dbReference>
<keyword evidence="2" id="KW-0805">Transcription regulation</keyword>
<proteinExistence type="inferred from homology"/>
<dbReference type="SUPFAM" id="SSF46785">
    <property type="entry name" value="Winged helix' DNA-binding domain"/>
    <property type="match status" value="1"/>
</dbReference>
<dbReference type="PANTHER" id="PTHR30118:SF6">
    <property type="entry name" value="HTH-TYPE TRANSCRIPTIONAL REGULATOR LEUO"/>
    <property type="match status" value="1"/>
</dbReference>
<comment type="caution">
    <text evidence="6">The sequence shown here is derived from an EMBL/GenBank/DDBJ whole genome shotgun (WGS) entry which is preliminary data.</text>
</comment>
<dbReference type="Proteomes" id="UP000318050">
    <property type="component" value="Unassembled WGS sequence"/>
</dbReference>
<dbReference type="InterPro" id="IPR036390">
    <property type="entry name" value="WH_DNA-bd_sf"/>
</dbReference>
<keyword evidence="3 6" id="KW-0238">DNA-binding</keyword>
<dbReference type="GO" id="GO:0003700">
    <property type="term" value="F:DNA-binding transcription factor activity"/>
    <property type="evidence" value="ECO:0007669"/>
    <property type="project" value="InterPro"/>
</dbReference>
<sequence length="315" mass="35514">MRFRHLDLNLLVALDVLLEERSVSRAANRLHLSQSATSGALARLRAYFDDEIMVMVGRTMAPTPLAQTLMEPVRDILVRVQSAIEARPAFNPTTARRQFRIAASDYVTEVALSHAIRRLRQDAPDIQFDISATSDNMAGRLSCGDVDLIISPDSYLIPEQPREILFKDTYSCVAWTGNDSVPGTLTFENYLEMTHITVMMGDKRSGMFEQWFLNRYGAIRKVAAVAPDFSSVASIIVGTDLITTMHTRLAQLYARYMPLRVLPVPIELPPLVEMMQWHPQFEHDPGIAWLRAYLRECASSQNATGEDCCLQQIHD</sequence>